<comment type="caution">
    <text evidence="1">The sequence shown here is derived from an EMBL/GenBank/DDBJ whole genome shotgun (WGS) entry which is preliminary data.</text>
</comment>
<keyword evidence="2" id="KW-1185">Reference proteome</keyword>
<sequence length="728" mass="78993">MSFDAKHLYELLPALYRLRDAEVGRTLSLPDEGGPLKALLALLAEQVGVLEEDLAQLYDDQFIETCAEWVVPYIGDLVGARGLVVYPNANFSQRSQVANTLSYRRRKGTAAVIEQLAHDVTGWDASVVEYFQLLATTQYMNHLRPKNLAVASLRNAASLEILHTPFDKITRTADVRRIEPQRGKYNLPNIGIYLWRIGSYPLTQSPAFQVDLLRYTFNAVGLDAPLYNRPAAEQEITHLAEPVNVPMPLSRSRLTRDLATYYGPDAAGTLPKSLLVWADEQMVAPDFISICDLSNIKDLAGNDVLDGAGQPVGWVNMPPPVSSPPQGSYPRYRLAIDPVLGRMAFQMPPQTVQVSYQYGFSADMGGGEYGRASTFSAGLAQLVPVSKANGLTIQDALNQLAVTGGVVEIQDNGYYLENPVVQIASGKTIELRAADEHRPVLVLAGELLVLGEANAEFHLNGLLVSGGRVRVPALASSGALNLLHAIWVRHCTLLPGASPALRTEEGRLVAQPAGPRLVVEVPNCEVEVEQSIVGSLRVTDEAAVSLKNSIVDALRATEVAFAGLVAPGPATAFEAARPGASLTIQNCTVIGKVHTRVMTLAANTIFMASLAPADQWPAPVVADRLQKGCVRFSYVPPGSRVPSPYRCQPQAAAEAVRVRPVFTSLRYGDAGYGQLSEHCAPEIRQGADDEAEMGAFHNLYHPQREANLRARLEEYLRFGLEAGIFYAS</sequence>
<dbReference type="RefSeq" id="WP_382318714.1">
    <property type="nucleotide sequence ID" value="NZ_JBHUFD010000019.1"/>
</dbReference>
<accession>A0ABW4R1H7</accession>
<reference evidence="2" key="1">
    <citation type="journal article" date="2019" name="Int. J. Syst. Evol. Microbiol.">
        <title>The Global Catalogue of Microorganisms (GCM) 10K type strain sequencing project: providing services to taxonomists for standard genome sequencing and annotation.</title>
        <authorList>
            <consortium name="The Broad Institute Genomics Platform"/>
            <consortium name="The Broad Institute Genome Sequencing Center for Infectious Disease"/>
            <person name="Wu L."/>
            <person name="Ma J."/>
        </authorList>
    </citation>
    <scope>NUCLEOTIDE SEQUENCE [LARGE SCALE GENOMIC DNA]</scope>
    <source>
        <strain evidence="2">CGMCC 1.15795</strain>
    </source>
</reference>
<gene>
    <name evidence="1" type="ORF">ACFSDX_25095</name>
</gene>
<dbReference type="EMBL" id="JBHUFD010000019">
    <property type="protein sequence ID" value="MFD1875731.1"/>
    <property type="molecule type" value="Genomic_DNA"/>
</dbReference>
<protein>
    <recommendedName>
        <fullName evidence="3">Baseplate protein J-like domain-containing protein</fullName>
    </recommendedName>
</protein>
<name>A0ABW4R1H7_9BACT</name>
<evidence type="ECO:0008006" key="3">
    <source>
        <dbReference type="Google" id="ProtNLM"/>
    </source>
</evidence>
<evidence type="ECO:0000313" key="1">
    <source>
        <dbReference type="EMBL" id="MFD1875731.1"/>
    </source>
</evidence>
<organism evidence="1 2">
    <name type="scientific">Hymenobacter bucti</name>
    <dbReference type="NCBI Taxonomy" id="1844114"/>
    <lineage>
        <taxon>Bacteria</taxon>
        <taxon>Pseudomonadati</taxon>
        <taxon>Bacteroidota</taxon>
        <taxon>Cytophagia</taxon>
        <taxon>Cytophagales</taxon>
        <taxon>Hymenobacteraceae</taxon>
        <taxon>Hymenobacter</taxon>
    </lineage>
</organism>
<evidence type="ECO:0000313" key="2">
    <source>
        <dbReference type="Proteomes" id="UP001597197"/>
    </source>
</evidence>
<proteinExistence type="predicted"/>
<dbReference type="Proteomes" id="UP001597197">
    <property type="component" value="Unassembled WGS sequence"/>
</dbReference>